<dbReference type="AlphaFoldDB" id="A0A5B8HE80"/>
<organism evidence="2 3">
    <name type="scientific">Dickeya poaceiphila</name>
    <dbReference type="NCBI Taxonomy" id="568768"/>
    <lineage>
        <taxon>Bacteria</taxon>
        <taxon>Pseudomonadati</taxon>
        <taxon>Pseudomonadota</taxon>
        <taxon>Gammaproteobacteria</taxon>
        <taxon>Enterobacterales</taxon>
        <taxon>Pectobacteriaceae</taxon>
        <taxon>Dickeya</taxon>
    </lineage>
</organism>
<name>A0A5B8HE80_9GAMM</name>
<evidence type="ECO:0000313" key="3">
    <source>
        <dbReference type="Proteomes" id="UP000320591"/>
    </source>
</evidence>
<keyword evidence="1" id="KW-1133">Transmembrane helix</keyword>
<gene>
    <name evidence="2" type="ORF">Dpoa569_0000268</name>
</gene>
<keyword evidence="1" id="KW-0812">Transmembrane</keyword>
<sequence length="133" mass="15248">MQEIKVVKAFPFSLSWLTVTVAGVFVLLWAFLYWSDDDYTLVRQYQLEDNVTVNLFQLESGDSRVGLVYRYTVSVNGGEAKEVLKTNSRDAEVRMQDGVLVINVAGDVYRLDNRIRLHGDYETLKTRITVTHP</sequence>
<proteinExistence type="predicted"/>
<feature type="transmembrane region" description="Helical" evidence="1">
    <location>
        <begin position="12"/>
        <end position="34"/>
    </location>
</feature>
<dbReference type="EMBL" id="CP042220">
    <property type="protein sequence ID" value="QDX28609.1"/>
    <property type="molecule type" value="Genomic_DNA"/>
</dbReference>
<dbReference type="RefSeq" id="WP_050569512.1">
    <property type="nucleotide sequence ID" value="NZ_CM001975.1"/>
</dbReference>
<reference evidence="2 3" key="1">
    <citation type="journal article" date="2019" name="Environ. Microbiol.">
        <title>The phytopathogenic nature of Dickeya aquatica 174/2 and the dynamic early evolution of Dickeya pathogenicity.</title>
        <authorList>
            <person name="Duprey A."/>
            <person name="Taib N."/>
            <person name="Leonard S."/>
            <person name="Garin T."/>
            <person name="Flandrois J.P."/>
            <person name="Nasser W."/>
            <person name="Brochier-Armanet C."/>
            <person name="Reverchon S."/>
        </authorList>
    </citation>
    <scope>NUCLEOTIDE SEQUENCE [LARGE SCALE GENOMIC DNA]</scope>
    <source>
        <strain evidence="2 3">NCPPB 569</strain>
    </source>
</reference>
<evidence type="ECO:0000313" key="2">
    <source>
        <dbReference type="EMBL" id="QDX28609.1"/>
    </source>
</evidence>
<dbReference type="OrthoDB" id="6434310at2"/>
<accession>A0A5B8HE80</accession>
<dbReference type="Proteomes" id="UP000320591">
    <property type="component" value="Chromosome"/>
</dbReference>
<keyword evidence="3" id="KW-1185">Reference proteome</keyword>
<evidence type="ECO:0000256" key="1">
    <source>
        <dbReference type="SAM" id="Phobius"/>
    </source>
</evidence>
<keyword evidence="1" id="KW-0472">Membrane</keyword>
<dbReference type="KEGG" id="dic:Dpoa569_0000268"/>
<protein>
    <submittedName>
        <fullName evidence="2">Uncharacterized protein</fullName>
    </submittedName>
</protein>